<comment type="caution">
    <text evidence="1">The sequence shown here is derived from an EMBL/GenBank/DDBJ whole genome shotgun (WGS) entry which is preliminary data.</text>
</comment>
<sequence>MSDQDFVRRASYTAALLDLVEAATEGTERKNQTRRLKIDCYTWSETCCYKSSYLCLAAEGVRAILCRSKPYSNSITF</sequence>
<dbReference type="EMBL" id="VXIV02001607">
    <property type="protein sequence ID" value="KAF6031394.1"/>
    <property type="molecule type" value="Genomic_DNA"/>
</dbReference>
<accession>A0A7J7K0A3</accession>
<reference evidence="1" key="1">
    <citation type="submission" date="2020-06" db="EMBL/GenBank/DDBJ databases">
        <title>Draft genome of Bugula neritina, a colonial animal packing powerful symbionts and potential medicines.</title>
        <authorList>
            <person name="Rayko M."/>
        </authorList>
    </citation>
    <scope>NUCLEOTIDE SEQUENCE [LARGE SCALE GENOMIC DNA]</scope>
    <source>
        <strain evidence="1">Kwan_BN1</strain>
    </source>
</reference>
<proteinExistence type="predicted"/>
<evidence type="ECO:0000313" key="1">
    <source>
        <dbReference type="EMBL" id="KAF6031394.1"/>
    </source>
</evidence>
<evidence type="ECO:0000313" key="2">
    <source>
        <dbReference type="Proteomes" id="UP000593567"/>
    </source>
</evidence>
<protein>
    <submittedName>
        <fullName evidence="1">Uncharacterized protein</fullName>
    </submittedName>
</protein>
<keyword evidence="2" id="KW-1185">Reference proteome</keyword>
<gene>
    <name evidence="1" type="ORF">EB796_010309</name>
</gene>
<organism evidence="1 2">
    <name type="scientific">Bugula neritina</name>
    <name type="common">Brown bryozoan</name>
    <name type="synonym">Sertularia neritina</name>
    <dbReference type="NCBI Taxonomy" id="10212"/>
    <lineage>
        <taxon>Eukaryota</taxon>
        <taxon>Metazoa</taxon>
        <taxon>Spiralia</taxon>
        <taxon>Lophotrochozoa</taxon>
        <taxon>Bryozoa</taxon>
        <taxon>Gymnolaemata</taxon>
        <taxon>Cheilostomatida</taxon>
        <taxon>Flustrina</taxon>
        <taxon>Buguloidea</taxon>
        <taxon>Bugulidae</taxon>
        <taxon>Bugula</taxon>
    </lineage>
</organism>
<dbReference type="Proteomes" id="UP000593567">
    <property type="component" value="Unassembled WGS sequence"/>
</dbReference>
<dbReference type="AlphaFoldDB" id="A0A7J7K0A3"/>
<name>A0A7J7K0A3_BUGNE</name>